<dbReference type="GO" id="GO:0005886">
    <property type="term" value="C:plasma membrane"/>
    <property type="evidence" value="ECO:0007669"/>
    <property type="project" value="TreeGrafter"/>
</dbReference>
<feature type="domain" description="DUF218" evidence="1">
    <location>
        <begin position="34"/>
        <end position="137"/>
    </location>
</feature>
<dbReference type="InterPro" id="IPR003848">
    <property type="entry name" value="DUF218"/>
</dbReference>
<comment type="caution">
    <text evidence="2">The sequence shown here is derived from an EMBL/GenBank/DDBJ whole genome shotgun (WGS) entry which is preliminary data.</text>
</comment>
<dbReference type="InterPro" id="IPR051599">
    <property type="entry name" value="Cell_Envelope_Assoc"/>
</dbReference>
<proteinExistence type="predicted"/>
<reference evidence="2 3" key="1">
    <citation type="submission" date="2020-08" db="EMBL/GenBank/DDBJ databases">
        <title>Genomic Encyclopedia of Type Strains, Phase IV (KMG-IV): sequencing the most valuable type-strain genomes for metagenomic binning, comparative biology and taxonomic classification.</title>
        <authorList>
            <person name="Goeker M."/>
        </authorList>
    </citation>
    <scope>NUCLEOTIDE SEQUENCE [LARGE SCALE GENOMIC DNA]</scope>
    <source>
        <strain evidence="2 3">DSM 27568</strain>
    </source>
</reference>
<dbReference type="AlphaFoldDB" id="A0A7W6CAL0"/>
<evidence type="ECO:0000313" key="3">
    <source>
        <dbReference type="Proteomes" id="UP000561459"/>
    </source>
</evidence>
<accession>A0A7W6CAL0</accession>
<dbReference type="RefSeq" id="WP_183618268.1">
    <property type="nucleotide sequence ID" value="NZ_JACIDY010000009.1"/>
</dbReference>
<organism evidence="2 3">
    <name type="scientific">Novosphingobium fluoreni</name>
    <dbReference type="NCBI Taxonomy" id="1391222"/>
    <lineage>
        <taxon>Bacteria</taxon>
        <taxon>Pseudomonadati</taxon>
        <taxon>Pseudomonadota</taxon>
        <taxon>Alphaproteobacteria</taxon>
        <taxon>Sphingomonadales</taxon>
        <taxon>Sphingomonadaceae</taxon>
        <taxon>Novosphingobium</taxon>
    </lineage>
</organism>
<dbReference type="Pfam" id="PF02698">
    <property type="entry name" value="DUF218"/>
    <property type="match status" value="1"/>
</dbReference>
<gene>
    <name evidence="2" type="ORF">GGR39_003104</name>
</gene>
<sequence length="180" mass="20604">MFRRIAAFLLLIWLFGFLWFAVSLPRPAGMERTDAVIVLTGGPGRIPHALNVVRRGLAPRLLVSGVDPEVLPREFMREYEVPAPLMRCCVTLGYRAFDTRSNAVEAANWLKASKARTVRLVTTDWHMRRAAYELGRELPSGTVMLRDAVRSHPSLEVLFLEYHKLLARYVIDTWQKWRGA</sequence>
<dbReference type="Proteomes" id="UP000561459">
    <property type="component" value="Unassembled WGS sequence"/>
</dbReference>
<dbReference type="CDD" id="cd06259">
    <property type="entry name" value="YdcF-like"/>
    <property type="match status" value="1"/>
</dbReference>
<protein>
    <submittedName>
        <fullName evidence="2">Uncharacterized SAM-binding protein YcdF (DUF218 family)</fullName>
    </submittedName>
</protein>
<evidence type="ECO:0000313" key="2">
    <source>
        <dbReference type="EMBL" id="MBB3941427.1"/>
    </source>
</evidence>
<dbReference type="EMBL" id="JACIDY010000009">
    <property type="protein sequence ID" value="MBB3941427.1"/>
    <property type="molecule type" value="Genomic_DNA"/>
</dbReference>
<dbReference type="PANTHER" id="PTHR30336">
    <property type="entry name" value="INNER MEMBRANE PROTEIN, PROBABLE PERMEASE"/>
    <property type="match status" value="1"/>
</dbReference>
<dbReference type="GO" id="GO:0043164">
    <property type="term" value="P:Gram-negative-bacterium-type cell wall biogenesis"/>
    <property type="evidence" value="ECO:0007669"/>
    <property type="project" value="TreeGrafter"/>
</dbReference>
<dbReference type="GO" id="GO:0000270">
    <property type="term" value="P:peptidoglycan metabolic process"/>
    <property type="evidence" value="ECO:0007669"/>
    <property type="project" value="TreeGrafter"/>
</dbReference>
<evidence type="ECO:0000259" key="1">
    <source>
        <dbReference type="Pfam" id="PF02698"/>
    </source>
</evidence>
<dbReference type="PANTHER" id="PTHR30336:SF4">
    <property type="entry name" value="ENVELOPE BIOGENESIS FACTOR ELYC"/>
    <property type="match status" value="1"/>
</dbReference>
<name>A0A7W6CAL0_9SPHN</name>
<keyword evidence="3" id="KW-1185">Reference proteome</keyword>